<accession>A0A7S9QC32</accession>
<evidence type="ECO:0000256" key="2">
    <source>
        <dbReference type="PROSITE-ProRule" id="PRU01282"/>
    </source>
</evidence>
<dbReference type="InterPro" id="IPR006660">
    <property type="entry name" value="Arsenate_reductase-like"/>
</dbReference>
<dbReference type="Proteomes" id="UP000594800">
    <property type="component" value="Chromosome"/>
</dbReference>
<dbReference type="AlphaFoldDB" id="A0A7S9QC32"/>
<evidence type="ECO:0000313" key="4">
    <source>
        <dbReference type="Proteomes" id="UP000594800"/>
    </source>
</evidence>
<dbReference type="InterPro" id="IPR036249">
    <property type="entry name" value="Thioredoxin-like_sf"/>
</dbReference>
<dbReference type="PROSITE" id="PS51353">
    <property type="entry name" value="ARSC"/>
    <property type="match status" value="1"/>
</dbReference>
<dbReference type="PANTHER" id="PTHR30041:SF8">
    <property type="entry name" value="PROTEIN YFFB"/>
    <property type="match status" value="1"/>
</dbReference>
<dbReference type="Pfam" id="PF03960">
    <property type="entry name" value="ArsC"/>
    <property type="match status" value="1"/>
</dbReference>
<name>A0A7S9QC32_9RHOB</name>
<dbReference type="RefSeq" id="WP_196103002.1">
    <property type="nucleotide sequence ID" value="NZ_CP064942.1"/>
</dbReference>
<dbReference type="SUPFAM" id="SSF52833">
    <property type="entry name" value="Thioredoxin-like"/>
    <property type="match status" value="1"/>
</dbReference>
<comment type="similarity">
    <text evidence="1 2">Belongs to the ArsC family.</text>
</comment>
<proteinExistence type="inferred from homology"/>
<evidence type="ECO:0000256" key="1">
    <source>
        <dbReference type="ARBA" id="ARBA00007198"/>
    </source>
</evidence>
<organism evidence="3 4">
    <name type="scientific">Pontivivens ytuae</name>
    <dbReference type="NCBI Taxonomy" id="2789856"/>
    <lineage>
        <taxon>Bacteria</taxon>
        <taxon>Pseudomonadati</taxon>
        <taxon>Pseudomonadota</taxon>
        <taxon>Alphaproteobacteria</taxon>
        <taxon>Rhodobacterales</taxon>
        <taxon>Paracoccaceae</taxon>
        <taxon>Pontivivens</taxon>
    </lineage>
</organism>
<dbReference type="EMBL" id="CP064942">
    <property type="protein sequence ID" value="QPH53793.1"/>
    <property type="molecule type" value="Genomic_DNA"/>
</dbReference>
<dbReference type="PANTHER" id="PTHR30041">
    <property type="entry name" value="ARSENATE REDUCTASE"/>
    <property type="match status" value="1"/>
</dbReference>
<gene>
    <name evidence="3" type="ORF">I0K15_18765</name>
</gene>
<protein>
    <submittedName>
        <fullName evidence="3">Arsenate reductase</fullName>
    </submittedName>
</protein>
<dbReference type="KEGG" id="poz:I0K15_18765"/>
<reference evidence="3 4" key="1">
    <citation type="submission" date="2020-11" db="EMBL/GenBank/DDBJ databases">
        <title>Description of Pontivivens ytuae sp. nov. isolated from deep sea sediment of Mariana Trench.</title>
        <authorList>
            <person name="Wang Z."/>
            <person name="Sun Q.-L."/>
            <person name="Xu X.-D."/>
            <person name="Tang Y.-Z."/>
            <person name="Zhang J."/>
        </authorList>
    </citation>
    <scope>NUCLEOTIDE SEQUENCE [LARGE SCALE GENOMIC DNA]</scope>
    <source>
        <strain evidence="3 4">MT2928</strain>
    </source>
</reference>
<dbReference type="Gene3D" id="3.40.30.10">
    <property type="entry name" value="Glutaredoxin"/>
    <property type="match status" value="1"/>
</dbReference>
<evidence type="ECO:0000313" key="3">
    <source>
        <dbReference type="EMBL" id="QPH53793.1"/>
    </source>
</evidence>
<sequence>MSVTVYGLPSCTTVRKSLKWLEGEGIAHDFVPFAQVEDLPAAIRRWMDAAGKDTVMNARAATFRALPEADQAAMQADVDVAITRMAEDPRLIKRPVLEAGGTVLTGFKEPDWRAALA</sequence>
<keyword evidence="4" id="KW-1185">Reference proteome</keyword>